<evidence type="ECO:0000313" key="1">
    <source>
        <dbReference type="EMBL" id="MBW88212.1"/>
    </source>
</evidence>
<proteinExistence type="predicted"/>
<accession>A0A2P2J412</accession>
<organism evidence="1">
    <name type="scientific">Rhizophora mucronata</name>
    <name type="common">Asiatic mangrove</name>
    <dbReference type="NCBI Taxonomy" id="61149"/>
    <lineage>
        <taxon>Eukaryota</taxon>
        <taxon>Viridiplantae</taxon>
        <taxon>Streptophyta</taxon>
        <taxon>Embryophyta</taxon>
        <taxon>Tracheophyta</taxon>
        <taxon>Spermatophyta</taxon>
        <taxon>Magnoliopsida</taxon>
        <taxon>eudicotyledons</taxon>
        <taxon>Gunneridae</taxon>
        <taxon>Pentapetalae</taxon>
        <taxon>rosids</taxon>
        <taxon>fabids</taxon>
        <taxon>Malpighiales</taxon>
        <taxon>Rhizophoraceae</taxon>
        <taxon>Rhizophora</taxon>
    </lineage>
</organism>
<dbReference type="AlphaFoldDB" id="A0A2P2J412"/>
<name>A0A2P2J412_RHIMU</name>
<dbReference type="EMBL" id="GGEC01007729">
    <property type="protein sequence ID" value="MBW88212.1"/>
    <property type="molecule type" value="Transcribed_RNA"/>
</dbReference>
<reference evidence="1" key="1">
    <citation type="submission" date="2018-02" db="EMBL/GenBank/DDBJ databases">
        <title>Rhizophora mucronata_Transcriptome.</title>
        <authorList>
            <person name="Meera S.P."/>
            <person name="Sreeshan A."/>
            <person name="Augustine A."/>
        </authorList>
    </citation>
    <scope>NUCLEOTIDE SEQUENCE</scope>
    <source>
        <tissue evidence="1">Leaf</tissue>
    </source>
</reference>
<sequence length="80" mass="8681">MGFCTKKLESKALTSSTTSAAMPLLVSSFIRSTISNPSPLLLKSSMQWSLVVSCSRDILMPVTVPLMSCFLNLLKKTVGR</sequence>
<protein>
    <submittedName>
        <fullName evidence="1">Uncharacterized protein</fullName>
    </submittedName>
</protein>